<dbReference type="Proteomes" id="UP000182101">
    <property type="component" value="Chromosome"/>
</dbReference>
<evidence type="ECO:0000313" key="3">
    <source>
        <dbReference type="Proteomes" id="UP000182101"/>
    </source>
</evidence>
<organism evidence="2 3">
    <name type="scientific">Alteromonas mediterranea</name>
    <dbReference type="NCBI Taxonomy" id="314275"/>
    <lineage>
        <taxon>Bacteria</taxon>
        <taxon>Pseudomonadati</taxon>
        <taxon>Pseudomonadota</taxon>
        <taxon>Gammaproteobacteria</taxon>
        <taxon>Alteromonadales</taxon>
        <taxon>Alteromonadaceae</taxon>
        <taxon>Alteromonas/Salinimonas group</taxon>
        <taxon>Alteromonas</taxon>
    </lineage>
</organism>
<gene>
    <name evidence="2" type="ORF">BM524_10000</name>
</gene>
<dbReference type="Pfam" id="PF09839">
    <property type="entry name" value="DUF2066"/>
    <property type="match status" value="1"/>
</dbReference>
<dbReference type="AlphaFoldDB" id="A0AAC9NRI0"/>
<dbReference type="EMBL" id="CP018024">
    <property type="protein sequence ID" value="APD90093.1"/>
    <property type="molecule type" value="Genomic_DNA"/>
</dbReference>
<dbReference type="InterPro" id="IPR018642">
    <property type="entry name" value="DUF2066"/>
</dbReference>
<name>A0AAC9NRI0_9ALTE</name>
<protein>
    <recommendedName>
        <fullName evidence="4">DUF2066 domain-containing protein</fullName>
    </recommendedName>
</protein>
<feature type="compositionally biased region" description="Polar residues" evidence="1">
    <location>
        <begin position="276"/>
        <end position="288"/>
    </location>
</feature>
<reference evidence="2 3" key="1">
    <citation type="submission" date="2016-11" db="EMBL/GenBank/DDBJ databases">
        <title>Networking in microbes: conjugative elements and plasmids in the genus Alteromonas.</title>
        <authorList>
            <person name="Lopez-Perez M."/>
            <person name="Ramon-Marco N."/>
            <person name="Rodriguez-Valera F."/>
        </authorList>
    </citation>
    <scope>NUCLEOTIDE SEQUENCE [LARGE SCALE GENOMIC DNA]</scope>
    <source>
        <strain evidence="2 3">CP48</strain>
    </source>
</reference>
<evidence type="ECO:0008006" key="4">
    <source>
        <dbReference type="Google" id="ProtNLM"/>
    </source>
</evidence>
<evidence type="ECO:0000313" key="2">
    <source>
        <dbReference type="EMBL" id="APD90093.1"/>
    </source>
</evidence>
<accession>A0AAC9NRI0</accession>
<sequence length="485" mass="52842">MLTAVKRNTKKANTKGRRLTPAIGLSLIALLNYSAFTFAAQRVVVSEAQIQVDDQSQRTQQAALKKALRQVFIKMSGSTHVLDNAGVRAALSSPQSLLRSYRFAYENGQTYYVAEFDQAKLNEILQREMLPLWGDRRPETIVWLVEEGENETRSILDESVNTELQLALKKTAKERGVPLSLPLMDLTDNVNISTYDVWGRFVEPLRQASVRYNIDNIIGARVYPNDPSAIPDLPENAVPSGTVESLDDVLSKEGQDTMSEMGADATVTGDSAEGYSHQSAMSRSTPSTLLGAEGEAQSEVNGDDTESNGNVSNSEQAFDAALNNRDDSAVPFTMNEFADYAKRADEGKYALDWVFVGGGKVSYGSIYGDSPQALGKQLIDAYSNYLSSLYAVVGIEVSEREVITVSIANIGSINSYASATDYLNSLSVIESATLVEQSGTVATYSLTLVGTVDDLLNSIQLEGRLRSVTDAYGQTVKGHSFYWSN</sequence>
<dbReference type="RefSeq" id="WP_071959326.1">
    <property type="nucleotide sequence ID" value="NZ_CP018024.1"/>
</dbReference>
<proteinExistence type="predicted"/>
<feature type="region of interest" description="Disordered" evidence="1">
    <location>
        <begin position="225"/>
        <end position="312"/>
    </location>
</feature>
<evidence type="ECO:0000256" key="1">
    <source>
        <dbReference type="SAM" id="MobiDB-lite"/>
    </source>
</evidence>